<reference evidence="1 2" key="1">
    <citation type="submission" date="2011-02" db="EMBL/GenBank/DDBJ databases">
        <title>The Genome Sequence of Sphaeroforma arctica JP610.</title>
        <authorList>
            <consortium name="The Broad Institute Genome Sequencing Platform"/>
            <person name="Russ C."/>
            <person name="Cuomo C."/>
            <person name="Young S.K."/>
            <person name="Zeng Q."/>
            <person name="Gargeya S."/>
            <person name="Alvarado L."/>
            <person name="Berlin A."/>
            <person name="Chapman S.B."/>
            <person name="Chen Z."/>
            <person name="Freedman E."/>
            <person name="Gellesch M."/>
            <person name="Goldberg J."/>
            <person name="Griggs A."/>
            <person name="Gujja S."/>
            <person name="Heilman E."/>
            <person name="Heiman D."/>
            <person name="Howarth C."/>
            <person name="Mehta T."/>
            <person name="Neiman D."/>
            <person name="Pearson M."/>
            <person name="Roberts A."/>
            <person name="Saif S."/>
            <person name="Shea T."/>
            <person name="Shenoy N."/>
            <person name="Sisk P."/>
            <person name="Stolte C."/>
            <person name="Sykes S."/>
            <person name="White J."/>
            <person name="Yandava C."/>
            <person name="Burger G."/>
            <person name="Gray M.W."/>
            <person name="Holland P.W.H."/>
            <person name="King N."/>
            <person name="Lang F.B.F."/>
            <person name="Roger A.J."/>
            <person name="Ruiz-Trillo I."/>
            <person name="Haas B."/>
            <person name="Nusbaum C."/>
            <person name="Birren B."/>
        </authorList>
    </citation>
    <scope>NUCLEOTIDE SEQUENCE [LARGE SCALE GENOMIC DNA]</scope>
    <source>
        <strain evidence="1 2">JP610</strain>
    </source>
</reference>
<evidence type="ECO:0000313" key="2">
    <source>
        <dbReference type="Proteomes" id="UP000054560"/>
    </source>
</evidence>
<name>A0A0L0FE24_9EUKA</name>
<dbReference type="RefSeq" id="XP_014148907.1">
    <property type="nucleotide sequence ID" value="XM_014293432.1"/>
</dbReference>
<organism evidence="1 2">
    <name type="scientific">Sphaeroforma arctica JP610</name>
    <dbReference type="NCBI Taxonomy" id="667725"/>
    <lineage>
        <taxon>Eukaryota</taxon>
        <taxon>Ichthyosporea</taxon>
        <taxon>Ichthyophonida</taxon>
        <taxon>Sphaeroforma</taxon>
    </lineage>
</organism>
<dbReference type="GeneID" id="25912964"/>
<sequence length="84" mass="9266">TNSVDYASQDVVGGLSVGDEDDVTAHHTVDMAYTVYPEDEKMYKQTALPVILADNAAKGYDVFDFDEHTLALYRAHCDVYVAGF</sequence>
<gene>
    <name evidence="1" type="ORF">SARC_12460</name>
</gene>
<dbReference type="Proteomes" id="UP000054560">
    <property type="component" value="Unassembled WGS sequence"/>
</dbReference>
<feature type="non-terminal residue" evidence="1">
    <location>
        <position position="1"/>
    </location>
</feature>
<keyword evidence="2" id="KW-1185">Reference proteome</keyword>
<proteinExistence type="predicted"/>
<protein>
    <submittedName>
        <fullName evidence="1">Uncharacterized protein</fullName>
    </submittedName>
</protein>
<dbReference type="EMBL" id="KQ243915">
    <property type="protein sequence ID" value="KNC75005.1"/>
    <property type="molecule type" value="Genomic_DNA"/>
</dbReference>
<dbReference type="AlphaFoldDB" id="A0A0L0FE24"/>
<evidence type="ECO:0000313" key="1">
    <source>
        <dbReference type="EMBL" id="KNC75005.1"/>
    </source>
</evidence>
<accession>A0A0L0FE24</accession>